<dbReference type="PROSITE" id="PS00722">
    <property type="entry name" value="FTHFS_2"/>
    <property type="match status" value="1"/>
</dbReference>
<dbReference type="SUPFAM" id="SSF51735">
    <property type="entry name" value="NAD(P)-binding Rossmann-fold domains"/>
    <property type="match status" value="1"/>
</dbReference>
<dbReference type="HAMAP" id="MF_01543">
    <property type="entry name" value="FTHFS"/>
    <property type="match status" value="1"/>
</dbReference>
<keyword evidence="13" id="KW-1185">Reference proteome</keyword>
<comment type="similarity">
    <text evidence="2">In the N-terminal section; belongs to the tetrahydrofolate dehydrogenase/cyclohydrolase family.</text>
</comment>
<dbReference type="EMBL" id="CAWUFR010000053">
    <property type="protein sequence ID" value="CAK6961901.1"/>
    <property type="molecule type" value="Genomic_DNA"/>
</dbReference>
<keyword evidence="6" id="KW-0554">One-carbon metabolism</keyword>
<evidence type="ECO:0000256" key="1">
    <source>
        <dbReference type="ARBA" id="ARBA00004777"/>
    </source>
</evidence>
<dbReference type="FunFam" id="1.10.8.770:FF:000001">
    <property type="entry name" value="Methylenetetrahydrofolate dehydrogenase (NADP+ dependent) 1 like"/>
    <property type="match status" value="1"/>
</dbReference>
<dbReference type="AlphaFoldDB" id="A0AAV1NQM0"/>
<evidence type="ECO:0000256" key="6">
    <source>
        <dbReference type="ARBA" id="ARBA00022563"/>
    </source>
</evidence>
<comment type="similarity">
    <text evidence="3">In the C-terminal section; belongs to the formate--tetrahydrofolate ligase family.</text>
</comment>
<dbReference type="Gene3D" id="3.40.50.300">
    <property type="entry name" value="P-loop containing nucleotide triphosphate hydrolases"/>
    <property type="match status" value="2"/>
</dbReference>
<evidence type="ECO:0000256" key="7">
    <source>
        <dbReference type="ARBA" id="ARBA00022598"/>
    </source>
</evidence>
<feature type="domain" description="Tetrahydrofolate dehydrogenase/cyclohydrolase catalytic" evidence="10">
    <location>
        <begin position="80"/>
        <end position="183"/>
    </location>
</feature>
<evidence type="ECO:0000256" key="5">
    <source>
        <dbReference type="ARBA" id="ARBA00012295"/>
    </source>
</evidence>
<protein>
    <recommendedName>
        <fullName evidence="5">formate--tetrahydrofolate ligase</fullName>
        <ecNumber evidence="5">6.3.4.3</ecNumber>
    </recommendedName>
</protein>
<dbReference type="GO" id="GO:0035999">
    <property type="term" value="P:tetrahydrofolate interconversion"/>
    <property type="evidence" value="ECO:0007669"/>
    <property type="project" value="TreeGrafter"/>
</dbReference>
<dbReference type="InterPro" id="IPR020630">
    <property type="entry name" value="THF_DH/CycHdrlase_cat_dom"/>
</dbReference>
<name>A0AAV1NQM0_SCOSC</name>
<dbReference type="FunFam" id="3.40.50.300:FF:000556">
    <property type="entry name" value="Methylenetetrahydrofolate dehydrogenase (NADP+ dependent) 1 like"/>
    <property type="match status" value="1"/>
</dbReference>
<dbReference type="PANTHER" id="PTHR48099:SF12">
    <property type="entry name" value="MONOFUNCTIONAL C1-TETRAHYDROFOLATE SYNTHASE, MITOCHONDRIAL"/>
    <property type="match status" value="1"/>
</dbReference>
<dbReference type="Proteomes" id="UP001314229">
    <property type="component" value="Unassembled WGS sequence"/>
</dbReference>
<evidence type="ECO:0000256" key="2">
    <source>
        <dbReference type="ARBA" id="ARBA00005559"/>
    </source>
</evidence>
<dbReference type="Pfam" id="PF01268">
    <property type="entry name" value="FTHFS"/>
    <property type="match status" value="1"/>
</dbReference>
<dbReference type="Gene3D" id="3.40.50.720">
    <property type="entry name" value="NAD(P)-binding Rossmann-like Domain"/>
    <property type="match status" value="1"/>
</dbReference>
<proteinExistence type="inferred from homology"/>
<keyword evidence="9" id="KW-0067">ATP-binding</keyword>
<dbReference type="PROSITE" id="PS00721">
    <property type="entry name" value="FTHFS_1"/>
    <property type="match status" value="1"/>
</dbReference>
<evidence type="ECO:0000259" key="10">
    <source>
        <dbReference type="Pfam" id="PF00763"/>
    </source>
</evidence>
<reference evidence="12 13" key="1">
    <citation type="submission" date="2024-01" db="EMBL/GenBank/DDBJ databases">
        <authorList>
            <person name="Alioto T."/>
            <person name="Alioto T."/>
            <person name="Gomez Garrido J."/>
        </authorList>
    </citation>
    <scope>NUCLEOTIDE SEQUENCE [LARGE SCALE GENOMIC DNA]</scope>
</reference>
<accession>A0AAV1NQM0</accession>
<evidence type="ECO:0000256" key="4">
    <source>
        <dbReference type="ARBA" id="ARBA00011738"/>
    </source>
</evidence>
<feature type="domain" description="Tetrahydrofolate dehydrogenase/cyclohydrolase NAD(P)-binding" evidence="11">
    <location>
        <begin position="205"/>
        <end position="292"/>
    </location>
</feature>
<dbReference type="InterPro" id="IPR000672">
    <property type="entry name" value="THF_DH/CycHdrlase"/>
</dbReference>
<dbReference type="GO" id="GO:0004329">
    <property type="term" value="F:formate-tetrahydrofolate ligase activity"/>
    <property type="evidence" value="ECO:0007669"/>
    <property type="project" value="UniProtKB-EC"/>
</dbReference>
<comment type="subunit">
    <text evidence="4">Homodimer.</text>
</comment>
<comment type="pathway">
    <text evidence="1">One-carbon metabolism; tetrahydrofolate interconversion.</text>
</comment>
<dbReference type="Gene3D" id="3.40.50.10860">
    <property type="entry name" value="Leucine Dehydrogenase, chain A, domain 1"/>
    <property type="match status" value="1"/>
</dbReference>
<gene>
    <name evidence="12" type="ORF">FSCOSCO3_A036774</name>
</gene>
<dbReference type="InterPro" id="IPR020628">
    <property type="entry name" value="Formate_THF_ligase_CS"/>
</dbReference>
<dbReference type="GO" id="GO:0005524">
    <property type="term" value="F:ATP binding"/>
    <property type="evidence" value="ECO:0007669"/>
    <property type="project" value="UniProtKB-KW"/>
</dbReference>
<dbReference type="InterPro" id="IPR027417">
    <property type="entry name" value="P-loop_NTPase"/>
</dbReference>
<dbReference type="SUPFAM" id="SSF53223">
    <property type="entry name" value="Aminoacid dehydrogenase-like, N-terminal domain"/>
    <property type="match status" value="1"/>
</dbReference>
<dbReference type="FunFam" id="3.40.50.300:FF:000627">
    <property type="entry name" value="Methylenetetrahydrofolate dehydrogenase (NADP+ dependent) 1 like"/>
    <property type="match status" value="1"/>
</dbReference>
<dbReference type="GO" id="GO:0004477">
    <property type="term" value="F:methenyltetrahydrofolate cyclohydrolase activity"/>
    <property type="evidence" value="ECO:0007669"/>
    <property type="project" value="TreeGrafter"/>
</dbReference>
<dbReference type="Pfam" id="PF02882">
    <property type="entry name" value="THF_DHG_CYH_C"/>
    <property type="match status" value="1"/>
</dbReference>
<dbReference type="EC" id="6.3.4.3" evidence="5"/>
<keyword evidence="7" id="KW-0436">Ligase</keyword>
<dbReference type="PRINTS" id="PR00085">
    <property type="entry name" value="THFDHDRGNASE"/>
</dbReference>
<dbReference type="GO" id="GO:0046394">
    <property type="term" value="P:carboxylic acid biosynthetic process"/>
    <property type="evidence" value="ECO:0007669"/>
    <property type="project" value="UniProtKB-ARBA"/>
</dbReference>
<dbReference type="PANTHER" id="PTHR48099">
    <property type="entry name" value="C-1-TETRAHYDROFOLATE SYNTHASE, CYTOPLASMIC-RELATED"/>
    <property type="match status" value="1"/>
</dbReference>
<organism evidence="12 13">
    <name type="scientific">Scomber scombrus</name>
    <name type="common">Atlantic mackerel</name>
    <name type="synonym">Scomber vernalis</name>
    <dbReference type="NCBI Taxonomy" id="13677"/>
    <lineage>
        <taxon>Eukaryota</taxon>
        <taxon>Metazoa</taxon>
        <taxon>Chordata</taxon>
        <taxon>Craniata</taxon>
        <taxon>Vertebrata</taxon>
        <taxon>Euteleostomi</taxon>
        <taxon>Actinopterygii</taxon>
        <taxon>Neopterygii</taxon>
        <taxon>Teleostei</taxon>
        <taxon>Neoteleostei</taxon>
        <taxon>Acanthomorphata</taxon>
        <taxon>Pelagiaria</taxon>
        <taxon>Scombriformes</taxon>
        <taxon>Scombridae</taxon>
        <taxon>Scomber</taxon>
    </lineage>
</organism>
<evidence type="ECO:0000256" key="8">
    <source>
        <dbReference type="ARBA" id="ARBA00022741"/>
    </source>
</evidence>
<dbReference type="CDD" id="cd00477">
    <property type="entry name" value="FTHFS"/>
    <property type="match status" value="1"/>
</dbReference>
<dbReference type="FunFam" id="3.10.410.10:FF:000001">
    <property type="entry name" value="Putative formate--tetrahydrofolate ligase"/>
    <property type="match status" value="1"/>
</dbReference>
<dbReference type="InterPro" id="IPR000559">
    <property type="entry name" value="Formate_THF_ligase"/>
</dbReference>
<dbReference type="InterPro" id="IPR020631">
    <property type="entry name" value="THF_DH/CycHdrlase_NAD-bd_dom"/>
</dbReference>
<keyword evidence="8" id="KW-0547">Nucleotide-binding</keyword>
<dbReference type="InterPro" id="IPR046346">
    <property type="entry name" value="Aminoacid_DH-like_N_sf"/>
</dbReference>
<sequence>MKLSIIRSACGSLRIHQARPGCRVSGLSRRCPPVSAASGRLIVRAASATTSSGTSPKLAVNFGKQSQKEDGLECDSSLREVVQSTKEALVALQRKNPTIQPVLAIIQAGEDDSLLETNKKIAEKIGLNVTQICLAKHCSEDEIVEEVLKLNEDPRVHGVYLHLPPTSLTHRVLNTLKPEKDVDGISYSNMGHLVQGDPNKGLVPPIASAVMDLLEKHDAPLEGRTVLMIGAEGPLGVAMQFQIERRGMVALKSHWSFNNLQRQVMQADAVVLLGAENIDIPPTWVKPGAAVIRCEPTLETDEHATEMSSKSGLGYLTAAYRIQNVVRSSSRWLQEQQYRQWWLRSLKLQPLTPVPSDIEISRAQTPKPVDQLAKEIGLLPEELEAYGRSKAKVRLSLLDRLHTQPDGNYILVAGITPTPLGEGKSTVTIGLVQALSAHLKLNSFACLRQPSQGPTFGVKGGAAGGGYAQVIPMEEFNLHLTGDIHAITAANNLVAAAIDARMLHEATQSDKALFNRLVPSVNGVRRFSPIQMARLRRLGINKTDPASLTPQEVTTFVRLDLDPSKITWQRVVDTNDRFLRKITVGQANTEKGQIRETGFDIAVASEIMAILALADSLEDMKNRLARMVVGTSRCGQPVTAEDLGVSGALAVLMKDAIKPTLMQTLEGTPVFVHAGPFANIAHGNSSVLADKLALKLVGRDGFVVTEAGFGADIGMEKFFNIKCRASGLRPNVVVLVATVRALKMHGGGPNVSAGAPLPREYIDENLTLVAGGCHSNLRKQIQITHLFGVPVVVALNVFKTDTQAEIDLVCQIAKECGASDAVPCHHWAQGGRGSLELAQAVNDAASRPSNFQFLYDLEMPIVEKIRTIAQKVYGADDIELSPEAKTKIDYYNQQGFSSLPICMAKTHLSLSHMPEKKGAPTGFILPIRDVRASIGSGFIYPLVGTMSTMPGLPTRPCFYDIDLDPVTEEITGLF</sequence>
<dbReference type="Pfam" id="PF00763">
    <property type="entry name" value="THF_DHG_CYH"/>
    <property type="match status" value="1"/>
</dbReference>
<evidence type="ECO:0000259" key="11">
    <source>
        <dbReference type="Pfam" id="PF02882"/>
    </source>
</evidence>
<dbReference type="GO" id="GO:0004488">
    <property type="term" value="F:methylenetetrahydrofolate dehydrogenase (NADP+) activity"/>
    <property type="evidence" value="ECO:0007669"/>
    <property type="project" value="InterPro"/>
</dbReference>
<evidence type="ECO:0000313" key="12">
    <source>
        <dbReference type="EMBL" id="CAK6961901.1"/>
    </source>
</evidence>
<dbReference type="InterPro" id="IPR036291">
    <property type="entry name" value="NAD(P)-bd_dom_sf"/>
</dbReference>
<dbReference type="GO" id="GO:0005829">
    <property type="term" value="C:cytosol"/>
    <property type="evidence" value="ECO:0007669"/>
    <property type="project" value="TreeGrafter"/>
</dbReference>
<evidence type="ECO:0000313" key="13">
    <source>
        <dbReference type="Proteomes" id="UP001314229"/>
    </source>
</evidence>
<dbReference type="Gene3D" id="1.10.8.770">
    <property type="match status" value="1"/>
</dbReference>
<comment type="caution">
    <text evidence="12">The sequence shown here is derived from an EMBL/GenBank/DDBJ whole genome shotgun (WGS) entry which is preliminary data.</text>
</comment>
<dbReference type="Gene3D" id="3.10.410.10">
    <property type="entry name" value="Formyltetrahydrofolate synthetase, domain 3"/>
    <property type="match status" value="1"/>
</dbReference>
<evidence type="ECO:0000256" key="3">
    <source>
        <dbReference type="ARBA" id="ARBA00006985"/>
    </source>
</evidence>
<evidence type="ECO:0000256" key="9">
    <source>
        <dbReference type="ARBA" id="ARBA00022840"/>
    </source>
</evidence>
<dbReference type="SUPFAM" id="SSF52540">
    <property type="entry name" value="P-loop containing nucleoside triphosphate hydrolases"/>
    <property type="match status" value="1"/>
</dbReference>